<feature type="compositionally biased region" description="Low complexity" evidence="1">
    <location>
        <begin position="170"/>
        <end position="188"/>
    </location>
</feature>
<keyword evidence="2" id="KW-1133">Transmembrane helix</keyword>
<feature type="transmembrane region" description="Helical" evidence="2">
    <location>
        <begin position="140"/>
        <end position="162"/>
    </location>
</feature>
<proteinExistence type="predicted"/>
<evidence type="ECO:0000256" key="3">
    <source>
        <dbReference type="SAM" id="SignalP"/>
    </source>
</evidence>
<name>A0A2I2FGE2_ASPCN</name>
<accession>A0A2I2FGE2</accession>
<evidence type="ECO:0000313" key="5">
    <source>
        <dbReference type="Proteomes" id="UP000234585"/>
    </source>
</evidence>
<reference evidence="4 5" key="1">
    <citation type="submission" date="2017-12" db="EMBL/GenBank/DDBJ databases">
        <authorList>
            <consortium name="DOE Joint Genome Institute"/>
            <person name="Haridas S."/>
            <person name="Kjaerbolling I."/>
            <person name="Vesth T.C."/>
            <person name="Frisvad J.C."/>
            <person name="Nybo J.L."/>
            <person name="Theobald S."/>
            <person name="Kuo A."/>
            <person name="Bowyer P."/>
            <person name="Matsuda Y."/>
            <person name="Mondo S."/>
            <person name="Lyhne E.K."/>
            <person name="Kogle M.E."/>
            <person name="Clum A."/>
            <person name="Lipzen A."/>
            <person name="Salamov A."/>
            <person name="Ngan C.Y."/>
            <person name="Daum C."/>
            <person name="Chiniquy J."/>
            <person name="Barry K."/>
            <person name="LaButti K."/>
            <person name="Simmons B.A."/>
            <person name="Magnuson J.K."/>
            <person name="Mortensen U.H."/>
            <person name="Larsen T.O."/>
            <person name="Grigoriev I.V."/>
            <person name="Baker S.E."/>
            <person name="Andersen M.R."/>
            <person name="Nordberg H.P."/>
            <person name="Cantor M.N."/>
            <person name="Hua S.X."/>
        </authorList>
    </citation>
    <scope>NUCLEOTIDE SEQUENCE [LARGE SCALE GENOMIC DNA]</scope>
    <source>
        <strain evidence="4 5">CBS 102.13</strain>
    </source>
</reference>
<feature type="compositionally biased region" description="Low complexity" evidence="1">
    <location>
        <begin position="111"/>
        <end position="134"/>
    </location>
</feature>
<evidence type="ECO:0008006" key="6">
    <source>
        <dbReference type="Google" id="ProtNLM"/>
    </source>
</evidence>
<feature type="region of interest" description="Disordered" evidence="1">
    <location>
        <begin position="170"/>
        <end position="192"/>
    </location>
</feature>
<feature type="signal peptide" evidence="3">
    <location>
        <begin position="1"/>
        <end position="18"/>
    </location>
</feature>
<feature type="chain" id="PRO_5014178262" description="Mid2 domain-containing protein" evidence="3">
    <location>
        <begin position="19"/>
        <end position="261"/>
    </location>
</feature>
<keyword evidence="5" id="KW-1185">Reference proteome</keyword>
<keyword evidence="2" id="KW-0472">Membrane</keyword>
<dbReference type="GeneID" id="36523400"/>
<dbReference type="Proteomes" id="UP000234585">
    <property type="component" value="Unassembled WGS sequence"/>
</dbReference>
<dbReference type="EMBL" id="KZ559128">
    <property type="protein sequence ID" value="PLB39688.1"/>
    <property type="molecule type" value="Genomic_DNA"/>
</dbReference>
<dbReference type="RefSeq" id="XP_024673700.1">
    <property type="nucleotide sequence ID" value="XM_024816240.1"/>
</dbReference>
<dbReference type="STRING" id="41067.A0A2I2FGE2"/>
<organism evidence="4 5">
    <name type="scientific">Aspergillus candidus</name>
    <dbReference type="NCBI Taxonomy" id="41067"/>
    <lineage>
        <taxon>Eukaryota</taxon>
        <taxon>Fungi</taxon>
        <taxon>Dikarya</taxon>
        <taxon>Ascomycota</taxon>
        <taxon>Pezizomycotina</taxon>
        <taxon>Eurotiomycetes</taxon>
        <taxon>Eurotiomycetidae</taxon>
        <taxon>Eurotiales</taxon>
        <taxon>Aspergillaceae</taxon>
        <taxon>Aspergillus</taxon>
        <taxon>Aspergillus subgen. Circumdati</taxon>
    </lineage>
</organism>
<dbReference type="OrthoDB" id="4505626at2759"/>
<gene>
    <name evidence="4" type="ORF">BDW47DRAFT_124366</name>
</gene>
<feature type="region of interest" description="Disordered" evidence="1">
    <location>
        <begin position="107"/>
        <end position="134"/>
    </location>
</feature>
<keyword evidence="2" id="KW-0812">Transmembrane</keyword>
<dbReference type="CDD" id="cd12087">
    <property type="entry name" value="TM_EGFR-like"/>
    <property type="match status" value="1"/>
</dbReference>
<dbReference type="AlphaFoldDB" id="A0A2I2FGE2"/>
<evidence type="ECO:0000256" key="1">
    <source>
        <dbReference type="SAM" id="MobiDB-lite"/>
    </source>
</evidence>
<evidence type="ECO:0000313" key="4">
    <source>
        <dbReference type="EMBL" id="PLB39688.1"/>
    </source>
</evidence>
<keyword evidence="3" id="KW-0732">Signal</keyword>
<evidence type="ECO:0000256" key="2">
    <source>
        <dbReference type="SAM" id="Phobius"/>
    </source>
</evidence>
<protein>
    <recommendedName>
        <fullName evidence="6">Mid2 domain-containing protein</fullName>
    </recommendedName>
</protein>
<sequence>MRLLLLYPLMCLILNANAWNFTWHDGATVTTQAGNGTIPCTRIYQTKGQPFEYYPNGDAMVLRLWGNTDCSGEGVGSSNAPFPWKNTARTEMRSYMILPASYRGDISGSDTPSASRPAGSGAASTGGPRAPDGQRLSGGAIAGIAVGVVSGIAFLGVGGFFLGRRFAVRSSPSPSAASDPPGAPTAAPGFNGERALGRENLEGVFGAVKEHNAVEAGGREYHPPGELGQQTVVEMSDSHRLRELEGSGISVPVPIPNSQGL</sequence>